<feature type="region of interest" description="Disordered" evidence="1">
    <location>
        <begin position="226"/>
        <end position="255"/>
    </location>
</feature>
<sequence length="734" mass="82440">MVEPLQYHSEPKASGGFGAVHQCIDPNLCVKVMRIDTKPRSFATWVKEVVLWAHASHPNLLPLTGMFFEQGDGTVSKICLVCPFLGNGNLCEYAPRIPQQDRFSLLLDVADGLQFLHIMGIVHSDLKGQNVLITSEYRAVITDFGSSRAISTTTTATTTTASTYTLCFAAPEVSLGGGKATTMADVWSFGCLIFQTLSRKSPYYQYSTPQLYATLLKRDPPLRPGLAITGTNANTDSESDSNSEEFSDEDEDDDWDPVDDDAWSLILRCCAPQPKDRLEVPEIQEAIKTLPCVRLSLLKNQLGDILQDPVSMKNLSKLKGTRAQTMIDYLYCLLADPLDKRTPRIQVFRLLYELCISSHQIPRFTGMLSSLELQFTSFDYYKSGYGLYTGKLAERNVWCISRSWNEVLEPLLQEILISQQLYHPNISYVAGMTDLDGGALIYPLSGEGLYDVSNLLDRDVLALRLPIFDLASGLTYLHNQGIVHGSLQKESISVNIHGRACIRGFDLAYFKSDKVAESKHVPEIMKQARESHYIFSDKPWVAPELRHEPEEWHGTAGDMWAFGILCFNIMRLENKADPITYSALVQTAASQIAEGVSPLTSEFLSHFDTRDQAILKLVDRCWHQDSDRRINAGEFLHGLRLAGISRKDQSEDEKTYKEERQFWARQREGGDNPMADVDLEDIGHIFDTLSQSIEPGEDAVNLSELLPWKGTHSSNQHYITSLLLLMAKRPHYSQ</sequence>
<dbReference type="GO" id="GO:0005524">
    <property type="term" value="F:ATP binding"/>
    <property type="evidence" value="ECO:0007669"/>
    <property type="project" value="InterPro"/>
</dbReference>
<evidence type="ECO:0000313" key="4">
    <source>
        <dbReference type="Proteomes" id="UP001213000"/>
    </source>
</evidence>
<accession>A0AAD5VWC7</accession>
<dbReference type="Proteomes" id="UP001213000">
    <property type="component" value="Unassembled WGS sequence"/>
</dbReference>
<dbReference type="SMART" id="SM00220">
    <property type="entry name" value="S_TKc"/>
    <property type="match status" value="1"/>
</dbReference>
<feature type="compositionally biased region" description="Acidic residues" evidence="1">
    <location>
        <begin position="237"/>
        <end position="255"/>
    </location>
</feature>
<feature type="domain" description="Protein kinase" evidence="2">
    <location>
        <begin position="6"/>
        <end position="290"/>
    </location>
</feature>
<dbReference type="InterPro" id="IPR011009">
    <property type="entry name" value="Kinase-like_dom_sf"/>
</dbReference>
<dbReference type="InterPro" id="IPR051681">
    <property type="entry name" value="Ser/Thr_Kinases-Pseudokinases"/>
</dbReference>
<evidence type="ECO:0000313" key="3">
    <source>
        <dbReference type="EMBL" id="KAJ3567109.1"/>
    </source>
</evidence>
<dbReference type="SUPFAM" id="SSF56112">
    <property type="entry name" value="Protein kinase-like (PK-like)"/>
    <property type="match status" value="2"/>
</dbReference>
<name>A0AAD5VWC7_9AGAR</name>
<gene>
    <name evidence="3" type="ORF">NP233_g6581</name>
</gene>
<evidence type="ECO:0000259" key="2">
    <source>
        <dbReference type="PROSITE" id="PS50011"/>
    </source>
</evidence>
<dbReference type="Gene3D" id="1.10.510.10">
    <property type="entry name" value="Transferase(Phosphotransferase) domain 1"/>
    <property type="match status" value="2"/>
</dbReference>
<dbReference type="PANTHER" id="PTHR44329:SF214">
    <property type="entry name" value="PROTEIN KINASE DOMAIN-CONTAINING PROTEIN"/>
    <property type="match status" value="1"/>
</dbReference>
<reference evidence="3" key="1">
    <citation type="submission" date="2022-07" db="EMBL/GenBank/DDBJ databases">
        <title>Genome Sequence of Leucocoprinus birnbaumii.</title>
        <authorList>
            <person name="Buettner E."/>
        </authorList>
    </citation>
    <scope>NUCLEOTIDE SEQUENCE</scope>
    <source>
        <strain evidence="3">VT141</strain>
    </source>
</reference>
<proteinExistence type="predicted"/>
<dbReference type="PANTHER" id="PTHR44329">
    <property type="entry name" value="SERINE/THREONINE-PROTEIN KINASE TNNI3K-RELATED"/>
    <property type="match status" value="1"/>
</dbReference>
<dbReference type="AlphaFoldDB" id="A0AAD5VWC7"/>
<dbReference type="PROSITE" id="PS50011">
    <property type="entry name" value="PROTEIN_KINASE_DOM"/>
    <property type="match status" value="2"/>
</dbReference>
<dbReference type="CDD" id="cd00180">
    <property type="entry name" value="PKc"/>
    <property type="match status" value="1"/>
</dbReference>
<organism evidence="3 4">
    <name type="scientific">Leucocoprinus birnbaumii</name>
    <dbReference type="NCBI Taxonomy" id="56174"/>
    <lineage>
        <taxon>Eukaryota</taxon>
        <taxon>Fungi</taxon>
        <taxon>Dikarya</taxon>
        <taxon>Basidiomycota</taxon>
        <taxon>Agaricomycotina</taxon>
        <taxon>Agaricomycetes</taxon>
        <taxon>Agaricomycetidae</taxon>
        <taxon>Agaricales</taxon>
        <taxon>Agaricineae</taxon>
        <taxon>Agaricaceae</taxon>
        <taxon>Leucocoprinus</taxon>
    </lineage>
</organism>
<dbReference type="GO" id="GO:0004674">
    <property type="term" value="F:protein serine/threonine kinase activity"/>
    <property type="evidence" value="ECO:0007669"/>
    <property type="project" value="TreeGrafter"/>
</dbReference>
<protein>
    <recommendedName>
        <fullName evidence="2">Protein kinase domain-containing protein</fullName>
    </recommendedName>
</protein>
<feature type="domain" description="Protein kinase" evidence="2">
    <location>
        <begin position="359"/>
        <end position="640"/>
    </location>
</feature>
<comment type="caution">
    <text evidence="3">The sequence shown here is derived from an EMBL/GenBank/DDBJ whole genome shotgun (WGS) entry which is preliminary data.</text>
</comment>
<keyword evidence="4" id="KW-1185">Reference proteome</keyword>
<dbReference type="Pfam" id="PF00069">
    <property type="entry name" value="Pkinase"/>
    <property type="match status" value="2"/>
</dbReference>
<dbReference type="InterPro" id="IPR000719">
    <property type="entry name" value="Prot_kinase_dom"/>
</dbReference>
<evidence type="ECO:0000256" key="1">
    <source>
        <dbReference type="SAM" id="MobiDB-lite"/>
    </source>
</evidence>
<dbReference type="PROSITE" id="PS00108">
    <property type="entry name" value="PROTEIN_KINASE_ST"/>
    <property type="match status" value="1"/>
</dbReference>
<dbReference type="EMBL" id="JANIEX010000436">
    <property type="protein sequence ID" value="KAJ3567109.1"/>
    <property type="molecule type" value="Genomic_DNA"/>
</dbReference>
<dbReference type="InterPro" id="IPR008271">
    <property type="entry name" value="Ser/Thr_kinase_AS"/>
</dbReference>